<comment type="caution">
    <text evidence="16">The sequence shown here is derived from an EMBL/GenBank/DDBJ whole genome shotgun (WGS) entry which is preliminary data.</text>
</comment>
<evidence type="ECO:0000256" key="12">
    <source>
        <dbReference type="ARBA" id="ARBA00033194"/>
    </source>
</evidence>
<dbReference type="Gene3D" id="3.30.200.20">
    <property type="entry name" value="Phosphorylase Kinase, domain 1"/>
    <property type="match status" value="1"/>
</dbReference>
<dbReference type="InterPro" id="IPR000719">
    <property type="entry name" value="Prot_kinase_dom"/>
</dbReference>
<proteinExistence type="predicted"/>
<evidence type="ECO:0000256" key="9">
    <source>
        <dbReference type="ARBA" id="ARBA00022777"/>
    </source>
</evidence>
<dbReference type="EC" id="2.7.11.1" evidence="3"/>
<dbReference type="Gene3D" id="1.10.510.10">
    <property type="entry name" value="Transferase(Phosphotransferase) domain 1"/>
    <property type="match status" value="1"/>
</dbReference>
<dbReference type="SMART" id="SM00220">
    <property type="entry name" value="S_TKc"/>
    <property type="match status" value="1"/>
</dbReference>
<dbReference type="SUPFAM" id="SSF56112">
    <property type="entry name" value="Protein kinase-like (PK-like)"/>
    <property type="match status" value="1"/>
</dbReference>
<feature type="domain" description="Protein kinase" evidence="15">
    <location>
        <begin position="48"/>
        <end position="385"/>
    </location>
</feature>
<keyword evidence="7" id="KW-0808">Transferase</keyword>
<evidence type="ECO:0000313" key="17">
    <source>
        <dbReference type="Proteomes" id="UP001562357"/>
    </source>
</evidence>
<dbReference type="InterPro" id="IPR008266">
    <property type="entry name" value="Tyr_kinase_AS"/>
</dbReference>
<keyword evidence="6" id="KW-0723">Serine/threonine-protein kinase</keyword>
<evidence type="ECO:0000256" key="11">
    <source>
        <dbReference type="ARBA" id="ARBA00030980"/>
    </source>
</evidence>
<dbReference type="InterPro" id="IPR011009">
    <property type="entry name" value="Kinase-like_dom_sf"/>
</dbReference>
<evidence type="ECO:0000256" key="7">
    <source>
        <dbReference type="ARBA" id="ARBA00022679"/>
    </source>
</evidence>
<evidence type="ECO:0000256" key="5">
    <source>
        <dbReference type="ARBA" id="ARBA00019973"/>
    </source>
</evidence>
<evidence type="ECO:0000256" key="6">
    <source>
        <dbReference type="ARBA" id="ARBA00022527"/>
    </source>
</evidence>
<keyword evidence="17" id="KW-1185">Reference proteome</keyword>
<comment type="function">
    <text evidence="1">Component of the EKC/KEOPS complex that is required for the formation of a threonylcarbamoyl group on adenosine at position 37 (t(6)A37) in tRNAs that read codons beginning with adenine. The complex is probably involved in the transfer of the threonylcarbamoyl moiety of threonylcarbamoyl-AMP (TC-AMP) to the N6 group of A37. BUD32 has ATPase activity in the context of the EKC/KEOPS complex and likely plays a supporting role to the catalytic subunit KAE1. The EKC/KEOPS complex also promotes both telomere uncapping and telomere elongation. The complex is required for efficient recruitment of transcriptional coactivators.</text>
</comment>
<evidence type="ECO:0000256" key="14">
    <source>
        <dbReference type="ARBA" id="ARBA00048679"/>
    </source>
</evidence>
<keyword evidence="9" id="KW-0418">Kinase</keyword>
<evidence type="ECO:0000256" key="4">
    <source>
        <dbReference type="ARBA" id="ARBA00013948"/>
    </source>
</evidence>
<evidence type="ECO:0000256" key="2">
    <source>
        <dbReference type="ARBA" id="ARBA00011534"/>
    </source>
</evidence>
<reference evidence="17" key="1">
    <citation type="submission" date="2024-06" db="EMBL/GenBank/DDBJ databases">
        <title>Draft Genome Sequences of Epichloe bromicola Strains Isolated from Elymus ciliaris.</title>
        <authorList>
            <consortium name="Epichloe bromicola genome sequencing consortium"/>
            <person name="Miura A."/>
            <person name="Imano S."/>
            <person name="Ashida A."/>
            <person name="Sato I."/>
            <person name="Chiba S."/>
            <person name="Tanaka A."/>
            <person name="Camagna M."/>
            <person name="Takemoto D."/>
        </authorList>
    </citation>
    <scope>NUCLEOTIDE SEQUENCE [LARGE SCALE GENOMIC DNA]</scope>
    <source>
        <strain evidence="17">DP</strain>
    </source>
</reference>
<gene>
    <name evidence="16" type="primary">g7267</name>
    <name evidence="16" type="ORF">EsDP_00007267</name>
</gene>
<comment type="subunit">
    <text evidence="2">Component of the EKC/KEOPS complex composed of at least BUD32, CGI121, GON7, KAE1 and PCC1; the whole complex dimerizes.</text>
</comment>
<keyword evidence="10" id="KW-0067">ATP-binding</keyword>
<sequence length="392" mass="44546">MPSNVRTFSTDGFEKLPEQTKIEEETVPDYRAERFYPVRLGEIFKCRYRVVAKLGFGTASTVWLCRKLVGNSSLLTLKVCTTQDSEKVNNELAVSRHVRSIEAEHPGRGMLRLVQDDFQVAGPHGMHQCLVFDPLGLTFTQFRNKFPNRALNKELLQQTLQLILLGLDFLHQAEVVHTDISPNNILLGSPDLSIFESIEKSELEQPSARKLLPDRTIYLSQRLPITFGMPILCDFGAARIGRTHLGDVMPAVYRAPEVILGMAWDSKIDIWSIGVMIWDLFEGGRLFHAVKDGVLSDELHLAEMVSLMGPPPKRFLERSQTCARYFDGEGNWIASTPIPQQTFESREGRLEGKDKELLLALVRRILCWLPDDRPSAQDLFENEFLVQHRLSD</sequence>
<evidence type="ECO:0000313" key="16">
    <source>
        <dbReference type="EMBL" id="GAB0139051.1"/>
    </source>
</evidence>
<dbReference type="Proteomes" id="UP001562357">
    <property type="component" value="Unassembled WGS sequence"/>
</dbReference>
<dbReference type="PROSITE" id="PS50011">
    <property type="entry name" value="PROTEIN_KINASE_DOM"/>
    <property type="match status" value="1"/>
</dbReference>
<dbReference type="PROSITE" id="PS00109">
    <property type="entry name" value="PROTEIN_KINASE_TYR"/>
    <property type="match status" value="1"/>
</dbReference>
<evidence type="ECO:0000256" key="1">
    <source>
        <dbReference type="ARBA" id="ARBA00003747"/>
    </source>
</evidence>
<keyword evidence="8" id="KW-0547">Nucleotide-binding</keyword>
<evidence type="ECO:0000256" key="3">
    <source>
        <dbReference type="ARBA" id="ARBA00012513"/>
    </source>
</evidence>
<evidence type="ECO:0000256" key="10">
    <source>
        <dbReference type="ARBA" id="ARBA00022840"/>
    </source>
</evidence>
<comment type="catalytic activity">
    <reaction evidence="14">
        <text>L-seryl-[protein] + ATP = O-phospho-L-seryl-[protein] + ADP + H(+)</text>
        <dbReference type="Rhea" id="RHEA:17989"/>
        <dbReference type="Rhea" id="RHEA-COMP:9863"/>
        <dbReference type="Rhea" id="RHEA-COMP:11604"/>
        <dbReference type="ChEBI" id="CHEBI:15378"/>
        <dbReference type="ChEBI" id="CHEBI:29999"/>
        <dbReference type="ChEBI" id="CHEBI:30616"/>
        <dbReference type="ChEBI" id="CHEBI:83421"/>
        <dbReference type="ChEBI" id="CHEBI:456216"/>
        <dbReference type="EC" id="2.7.11.1"/>
    </reaction>
</comment>
<dbReference type="PANTHER" id="PTHR45646">
    <property type="entry name" value="SERINE/THREONINE-PROTEIN KINASE DOA-RELATED"/>
    <property type="match status" value="1"/>
</dbReference>
<evidence type="ECO:0000259" key="15">
    <source>
        <dbReference type="PROSITE" id="PS50011"/>
    </source>
</evidence>
<dbReference type="Pfam" id="PF00069">
    <property type="entry name" value="Pkinase"/>
    <property type="match status" value="1"/>
</dbReference>
<evidence type="ECO:0000256" key="13">
    <source>
        <dbReference type="ARBA" id="ARBA00047899"/>
    </source>
</evidence>
<dbReference type="PANTHER" id="PTHR45646:SF11">
    <property type="entry name" value="SERINE_THREONINE-PROTEIN KINASE DOA"/>
    <property type="match status" value="1"/>
</dbReference>
<name>A0ABQ0D028_9HYPO</name>
<protein>
    <recommendedName>
        <fullName evidence="5">EKC/KEOPS complex subunit BUD32</fullName>
        <ecNumber evidence="3">2.7.11.1</ecNumber>
    </recommendedName>
    <alternativeName>
        <fullName evidence="11 12">Atypical Serine/threonine protein kinase BUD32</fullName>
    </alternativeName>
    <alternativeName>
        <fullName evidence="4">EKC/KEOPS complex subunit bud32</fullName>
    </alternativeName>
</protein>
<evidence type="ECO:0000256" key="8">
    <source>
        <dbReference type="ARBA" id="ARBA00022741"/>
    </source>
</evidence>
<dbReference type="InterPro" id="IPR051175">
    <property type="entry name" value="CLK_kinases"/>
</dbReference>
<dbReference type="EMBL" id="BAAFGZ010000596">
    <property type="protein sequence ID" value="GAB0139051.1"/>
    <property type="molecule type" value="Genomic_DNA"/>
</dbReference>
<accession>A0ABQ0D028</accession>
<comment type="catalytic activity">
    <reaction evidence="13">
        <text>L-threonyl-[protein] + ATP = O-phospho-L-threonyl-[protein] + ADP + H(+)</text>
        <dbReference type="Rhea" id="RHEA:46608"/>
        <dbReference type="Rhea" id="RHEA-COMP:11060"/>
        <dbReference type="Rhea" id="RHEA-COMP:11605"/>
        <dbReference type="ChEBI" id="CHEBI:15378"/>
        <dbReference type="ChEBI" id="CHEBI:30013"/>
        <dbReference type="ChEBI" id="CHEBI:30616"/>
        <dbReference type="ChEBI" id="CHEBI:61977"/>
        <dbReference type="ChEBI" id="CHEBI:456216"/>
        <dbReference type="EC" id="2.7.11.1"/>
    </reaction>
</comment>
<organism evidence="16 17">
    <name type="scientific">Epichloe bromicola</name>
    <dbReference type="NCBI Taxonomy" id="79588"/>
    <lineage>
        <taxon>Eukaryota</taxon>
        <taxon>Fungi</taxon>
        <taxon>Dikarya</taxon>
        <taxon>Ascomycota</taxon>
        <taxon>Pezizomycotina</taxon>
        <taxon>Sordariomycetes</taxon>
        <taxon>Hypocreomycetidae</taxon>
        <taxon>Hypocreales</taxon>
        <taxon>Clavicipitaceae</taxon>
        <taxon>Epichloe</taxon>
    </lineage>
</organism>